<keyword evidence="2" id="KW-0808">Transferase</keyword>
<gene>
    <name evidence="6" type="primary">cobB_1</name>
    <name evidence="6" type="ORF">L21SP5_00727</name>
</gene>
<dbReference type="RefSeq" id="WP_205627970.1">
    <property type="nucleotide sequence ID" value="NZ_CP013118.1"/>
</dbReference>
<comment type="caution">
    <text evidence="4">Lacks conserved residue(s) required for the propagation of feature annotation.</text>
</comment>
<keyword evidence="6" id="KW-0378">Hydrolase</keyword>
<dbReference type="GO" id="GO:0017136">
    <property type="term" value="F:histone deacetylase activity, NAD-dependent"/>
    <property type="evidence" value="ECO:0007669"/>
    <property type="project" value="TreeGrafter"/>
</dbReference>
<dbReference type="InterPro" id="IPR026591">
    <property type="entry name" value="Sirtuin_cat_small_dom_sf"/>
</dbReference>
<evidence type="ECO:0000256" key="1">
    <source>
        <dbReference type="ARBA" id="ARBA00012928"/>
    </source>
</evidence>
<sequence>MAAFTGAGISVESGIPPFRGDDGIWSKYDPAILELSTYLEKPKTVWPVIRELFFKYFGTAKPNNAHLALASMEQKGLLKGIITQNIDNLHQEAGSTDVAEFHGNSKTFICTHNTSHVVSVGEVDFDRDYPHCPKCNHLTKPSFIFFGEAIPREAFIKSEKHAQECDVMLIVGSTGEVVPASNIPWMAKRNGATIIEVNPQPTTFTYNISDISLKGKAGEVLAQLDALL</sequence>
<dbReference type="EMBL" id="CP013118">
    <property type="protein sequence ID" value="ALO14399.1"/>
    <property type="molecule type" value="Genomic_DNA"/>
</dbReference>
<evidence type="ECO:0000256" key="3">
    <source>
        <dbReference type="ARBA" id="ARBA00023027"/>
    </source>
</evidence>
<dbReference type="STRING" id="1307839.L21SP5_00727"/>
<dbReference type="KEGG" id="blq:L21SP5_00727"/>
<dbReference type="InterPro" id="IPR029035">
    <property type="entry name" value="DHS-like_NAD/FAD-binding_dom"/>
</dbReference>
<dbReference type="PATRIC" id="fig|1307839.3.peg.771"/>
<dbReference type="InterPro" id="IPR050134">
    <property type="entry name" value="NAD-dep_sirtuin_deacylases"/>
</dbReference>
<dbReference type="InterPro" id="IPR003000">
    <property type="entry name" value="Sirtuin"/>
</dbReference>
<evidence type="ECO:0000256" key="4">
    <source>
        <dbReference type="PROSITE-ProRule" id="PRU00236"/>
    </source>
</evidence>
<dbReference type="InterPro" id="IPR026590">
    <property type="entry name" value="Ssirtuin_cat_dom"/>
</dbReference>
<dbReference type="SUPFAM" id="SSF52467">
    <property type="entry name" value="DHS-like NAD/FAD-binding domain"/>
    <property type="match status" value="1"/>
</dbReference>
<dbReference type="PANTHER" id="PTHR11085:SF10">
    <property type="entry name" value="NAD-DEPENDENT PROTEIN DEACYLASE SIRTUIN-5, MITOCHONDRIAL-RELATED"/>
    <property type="match status" value="1"/>
</dbReference>
<evidence type="ECO:0000313" key="6">
    <source>
        <dbReference type="EMBL" id="ALO14399.1"/>
    </source>
</evidence>
<dbReference type="EC" id="2.3.1.286" evidence="1"/>
<dbReference type="Proteomes" id="UP000064893">
    <property type="component" value="Chromosome"/>
</dbReference>
<dbReference type="PANTHER" id="PTHR11085">
    <property type="entry name" value="NAD-DEPENDENT PROTEIN DEACYLASE SIRTUIN-5, MITOCHONDRIAL-RELATED"/>
    <property type="match status" value="1"/>
</dbReference>
<keyword evidence="7" id="KW-1185">Reference proteome</keyword>
<protein>
    <recommendedName>
        <fullName evidence="1">protein acetyllysine N-acetyltransferase</fullName>
        <ecNumber evidence="1">2.3.1.286</ecNumber>
    </recommendedName>
</protein>
<name>A0A0S2HWK6_9BACT</name>
<reference evidence="6 7" key="1">
    <citation type="submission" date="2015-11" db="EMBL/GenBank/DDBJ databases">
        <title>Description and complete genome sequence of a novel strain predominating in hypersaline microbial mats and representing a new family of the Bacteriodetes phylum.</title>
        <authorList>
            <person name="Spring S."/>
            <person name="Bunk B."/>
            <person name="Sproer C."/>
            <person name="Klenk H.-P."/>
        </authorList>
    </citation>
    <scope>NUCLEOTIDE SEQUENCE [LARGE SCALE GENOMIC DNA]</scope>
    <source>
        <strain evidence="6 7">L21-Spi-D4</strain>
    </source>
</reference>
<accession>A0A0S2HWK6</accession>
<dbReference type="Gene3D" id="3.30.1600.10">
    <property type="entry name" value="SIR2/SIRT2 'Small Domain"/>
    <property type="match status" value="1"/>
</dbReference>
<keyword evidence="3" id="KW-0520">NAD</keyword>
<evidence type="ECO:0000313" key="7">
    <source>
        <dbReference type="Proteomes" id="UP000064893"/>
    </source>
</evidence>
<dbReference type="CDD" id="cd01407">
    <property type="entry name" value="SIR2-fam"/>
    <property type="match status" value="1"/>
</dbReference>
<dbReference type="Pfam" id="PF02146">
    <property type="entry name" value="SIR2"/>
    <property type="match status" value="1"/>
</dbReference>
<dbReference type="GO" id="GO:0016787">
    <property type="term" value="F:hydrolase activity"/>
    <property type="evidence" value="ECO:0007669"/>
    <property type="project" value="UniProtKB-KW"/>
</dbReference>
<dbReference type="AlphaFoldDB" id="A0A0S2HWK6"/>
<dbReference type="GO" id="GO:0070403">
    <property type="term" value="F:NAD+ binding"/>
    <property type="evidence" value="ECO:0007669"/>
    <property type="project" value="InterPro"/>
</dbReference>
<feature type="domain" description="Deacetylase sirtuin-type" evidence="5">
    <location>
        <begin position="1"/>
        <end position="228"/>
    </location>
</feature>
<dbReference type="Gene3D" id="3.40.50.1220">
    <property type="entry name" value="TPP-binding domain"/>
    <property type="match status" value="1"/>
</dbReference>
<organism evidence="6 7">
    <name type="scientific">Salinivirga cyanobacteriivorans</name>
    <dbReference type="NCBI Taxonomy" id="1307839"/>
    <lineage>
        <taxon>Bacteria</taxon>
        <taxon>Pseudomonadati</taxon>
        <taxon>Bacteroidota</taxon>
        <taxon>Bacteroidia</taxon>
        <taxon>Bacteroidales</taxon>
        <taxon>Salinivirgaceae</taxon>
        <taxon>Salinivirga</taxon>
    </lineage>
</organism>
<dbReference type="PROSITE" id="PS50305">
    <property type="entry name" value="SIRTUIN"/>
    <property type="match status" value="1"/>
</dbReference>
<proteinExistence type="predicted"/>
<evidence type="ECO:0000259" key="5">
    <source>
        <dbReference type="PROSITE" id="PS50305"/>
    </source>
</evidence>
<evidence type="ECO:0000256" key="2">
    <source>
        <dbReference type="ARBA" id="ARBA00022679"/>
    </source>
</evidence>